<keyword evidence="3 6" id="KW-0472">Membrane</keyword>
<dbReference type="InterPro" id="IPR055358">
    <property type="entry name" value="CHCR"/>
</dbReference>
<evidence type="ECO:0000256" key="7">
    <source>
        <dbReference type="PROSITE-ProRule" id="PRU01006"/>
    </source>
</evidence>
<dbReference type="InterPro" id="IPR016025">
    <property type="entry name" value="Clathrin_H-chain_N"/>
</dbReference>
<dbReference type="SUPFAM" id="SSF48371">
    <property type="entry name" value="ARM repeat"/>
    <property type="match status" value="5"/>
</dbReference>
<keyword evidence="2" id="KW-0677">Repeat</keyword>
<proteinExistence type="inferred from homology"/>
<keyword evidence="10" id="KW-1185">Reference proteome</keyword>
<dbReference type="Gene3D" id="1.25.40.10">
    <property type="entry name" value="Tetratricopeptide repeat domain"/>
    <property type="match status" value="4"/>
</dbReference>
<dbReference type="SMART" id="SM00299">
    <property type="entry name" value="CLH"/>
    <property type="match status" value="7"/>
</dbReference>
<feature type="repeat" description="CHCR" evidence="7">
    <location>
        <begin position="691"/>
        <end position="833"/>
    </location>
</feature>
<dbReference type="FunFam" id="1.25.40.10:FF:000002">
    <property type="entry name" value="Clathrin heavy chain"/>
    <property type="match status" value="1"/>
</dbReference>
<dbReference type="Pfam" id="PF13838">
    <property type="entry name" value="Clathrin_H_link"/>
    <property type="match status" value="1"/>
</dbReference>
<feature type="repeat" description="CHCR" evidence="7">
    <location>
        <begin position="1134"/>
        <end position="1275"/>
    </location>
</feature>
<dbReference type="GO" id="GO:0032051">
    <property type="term" value="F:clathrin light chain binding"/>
    <property type="evidence" value="ECO:0007669"/>
    <property type="project" value="InterPro"/>
</dbReference>
<feature type="repeat" description="CHCR" evidence="7">
    <location>
        <begin position="838"/>
        <end position="977"/>
    </location>
</feature>
<evidence type="ECO:0000256" key="1">
    <source>
        <dbReference type="ARBA" id="ARBA00009535"/>
    </source>
</evidence>
<feature type="repeat" description="CHCR" evidence="7">
    <location>
        <begin position="539"/>
        <end position="688"/>
    </location>
</feature>
<comment type="function">
    <text evidence="6">Clathrin is the major protein of the polyhedral coat of coated pits and vesicles.</text>
</comment>
<protein>
    <recommendedName>
        <fullName evidence="6">Clathrin heavy chain</fullName>
    </recommendedName>
</protein>
<dbReference type="InterPro" id="IPR022365">
    <property type="entry name" value="Clathrin_H-chain_propeller_rpt"/>
</dbReference>
<dbReference type="OMA" id="HCYDLLH"/>
<gene>
    <name evidence="9" type="ORF">AMSG_01214</name>
</gene>
<organism evidence="9 10">
    <name type="scientific">Thecamonas trahens ATCC 50062</name>
    <dbReference type="NCBI Taxonomy" id="461836"/>
    <lineage>
        <taxon>Eukaryota</taxon>
        <taxon>Apusozoa</taxon>
        <taxon>Apusomonadida</taxon>
        <taxon>Apusomonadidae</taxon>
        <taxon>Thecamonas</taxon>
    </lineage>
</organism>
<dbReference type="EMBL" id="GL349437">
    <property type="protein sequence ID" value="KNC53501.1"/>
    <property type="molecule type" value="Genomic_DNA"/>
</dbReference>
<evidence type="ECO:0000256" key="2">
    <source>
        <dbReference type="ARBA" id="ARBA00022737"/>
    </source>
</evidence>
<name>A0A0L0DNA5_THETB</name>
<dbReference type="eggNOG" id="KOG0985">
    <property type="taxonomic scope" value="Eukaryota"/>
</dbReference>
<dbReference type="Pfam" id="PF00637">
    <property type="entry name" value="Clathrin"/>
    <property type="match status" value="7"/>
</dbReference>
<dbReference type="PANTHER" id="PTHR10292:SF1">
    <property type="entry name" value="CLATHRIN HEAVY CHAIN"/>
    <property type="match status" value="1"/>
</dbReference>
<evidence type="ECO:0000313" key="9">
    <source>
        <dbReference type="EMBL" id="KNC53501.1"/>
    </source>
</evidence>
<accession>A0A0L0DNA5</accession>
<dbReference type="Pfam" id="PF01394">
    <property type="entry name" value="Clathrin_propel"/>
    <property type="match status" value="1"/>
</dbReference>
<comment type="subcellular location">
    <subcellularLocation>
        <location evidence="6">Cytoplasmic vesicle membrane</location>
        <topology evidence="6">Peripheral membrane protein</topology>
        <orientation evidence="6">Cytoplasmic side</orientation>
    </subcellularLocation>
    <subcellularLocation>
        <location evidence="6">Membrane</location>
        <location evidence="6">Coated pit</location>
        <topology evidence="6">Peripheral membrane protein</topology>
        <orientation evidence="6">Cytoplasmic side</orientation>
    </subcellularLocation>
</comment>
<evidence type="ECO:0000313" key="10">
    <source>
        <dbReference type="Proteomes" id="UP000054408"/>
    </source>
</evidence>
<evidence type="ECO:0000256" key="3">
    <source>
        <dbReference type="ARBA" id="ARBA00023136"/>
    </source>
</evidence>
<dbReference type="Proteomes" id="UP000054408">
    <property type="component" value="Unassembled WGS sequence"/>
</dbReference>
<dbReference type="InterPro" id="IPR011990">
    <property type="entry name" value="TPR-like_helical_dom_sf"/>
</dbReference>
<dbReference type="Gene3D" id="2.130.10.110">
    <property type="entry name" value="Clathrin heavy-chain terminal domain"/>
    <property type="match status" value="1"/>
</dbReference>
<dbReference type="GO" id="GO:0030132">
    <property type="term" value="C:clathrin coat of coated pit"/>
    <property type="evidence" value="ECO:0007669"/>
    <property type="project" value="InterPro"/>
</dbReference>
<evidence type="ECO:0000259" key="8">
    <source>
        <dbReference type="Pfam" id="PF09268"/>
    </source>
</evidence>
<dbReference type="PROSITE" id="PS50236">
    <property type="entry name" value="CHCR"/>
    <property type="match status" value="7"/>
</dbReference>
<dbReference type="FunFam" id="2.130.10.110:FF:000003">
    <property type="entry name" value="Clathrin heavy chain"/>
    <property type="match status" value="1"/>
</dbReference>
<dbReference type="OrthoDB" id="2113814at2759"/>
<evidence type="ECO:0000256" key="4">
    <source>
        <dbReference type="ARBA" id="ARBA00023176"/>
    </source>
</evidence>
<dbReference type="InterPro" id="IPR016024">
    <property type="entry name" value="ARM-type_fold"/>
</dbReference>
<keyword evidence="5 6" id="KW-0968">Cytoplasmic vesicle</keyword>
<dbReference type="RefSeq" id="XP_013761822.1">
    <property type="nucleotide sequence ID" value="XM_013906368.1"/>
</dbReference>
<dbReference type="InterPro" id="IPR015348">
    <property type="entry name" value="Clathrin_H-chain_linker_core"/>
</dbReference>
<dbReference type="Pfam" id="PF09268">
    <property type="entry name" value="Clathrin-link"/>
    <property type="match status" value="1"/>
</dbReference>
<dbReference type="GO" id="GO:0006898">
    <property type="term" value="P:receptor-mediated endocytosis"/>
    <property type="evidence" value="ECO:0007669"/>
    <property type="project" value="TreeGrafter"/>
</dbReference>
<dbReference type="GO" id="GO:0005198">
    <property type="term" value="F:structural molecule activity"/>
    <property type="evidence" value="ECO:0007669"/>
    <property type="project" value="InterPro"/>
</dbReference>
<dbReference type="GO" id="GO:0006886">
    <property type="term" value="P:intracellular protein transport"/>
    <property type="evidence" value="ECO:0007669"/>
    <property type="project" value="UniProtKB-UniRule"/>
</dbReference>
<dbReference type="SUPFAM" id="SSF50989">
    <property type="entry name" value="Clathrin heavy-chain terminal domain"/>
    <property type="match status" value="1"/>
</dbReference>
<dbReference type="GO" id="GO:0071439">
    <property type="term" value="C:clathrin complex"/>
    <property type="evidence" value="ECO:0007669"/>
    <property type="project" value="InterPro"/>
</dbReference>
<keyword evidence="4 6" id="KW-0168">Coated pit</keyword>
<dbReference type="FunFam" id="1.25.40.730:FF:000002">
    <property type="entry name" value="Clathrin heavy chain"/>
    <property type="match status" value="1"/>
</dbReference>
<sequence>MAATSELPIAFQELFKLTALGIKEESISFDTVTLESDKYICVRETVGGKAQVVMVDVNAPKTPQRINMLATAVLMNPEVKVLALRAENQLQIFNLDMKSMMKEYTMTEDVQFWKWVDVKNLAIVTSSSVYHWSMEGTSAPVKICDRIPELVGTQIISYRMSGDGKWTAVVGISLSGSQVVGTMQLYSLERQQVQHIPGHACAFFDFAAEAGGPKNNLFVFASRNGDDSKLNIVEIGREEGATAYAKKTVNVFFPPEAAADFPVSMQVSPKYNTVFLVTKFGYIHLYDIESGTCLYMNRISGETIFVTALHAATDGIIGINKKGQVLTVGVNPDTIVPYIQQTLGNVPLAVKWASRYSLPGADDLFKAQFQRLFAAGDVAGAARIAAQSPRGILRTPETIALFQKAPPVNNVPAILQYFNVLLETTKLNAYETMQLARPVVAQGKMQLLEQWLTEDKLECSEELGDLFKASNPKLALSVYLRAEVSPKVVQCLAETGQFDNIVVYAQRANYTPDWISILGSIALSNPDAAKDLALRIVQGGEAMGSVDVSAIVDVFARCNLIQQATGFLLEVLKPDREEDAALQTRLLEMSLVAAPQVADAILGNDMLSHYNRQRVAELCEKTGLFQRALENYSDIADITRILTSVPPANLGGADFLVPYFGKISIEGALAALDQMLAANLRQNLQVVIQIATKYSEPFTPQELIALFEKHKSVEGLFFYLGSIVNFSQDPDVHYKYIEAASKANQLQEVTRICRDSNCYDPERTKNFLKEAQLPDQLPLIIVCDRFDFVDELTRYLYANNMMKYIEIYIRQVNALRAPLVIGTLLDLDANEDTVRELVLLVKDACPAQELIDEVEKRSRLKLLRPWLEERAGAGATDAATFNALAKIYVETSNSPEEFLKTNEFYEPLVVGKFCEKREPLLAVVAYTKGTCDAELIAVTNENSLYKDQARYLVARADADLWATVLVADNEHRRELIDAVVQSALTTKTEPEKVSVAVKAFMDAELPNELIELLEKIVLDDSGRFAGNRNLQTLLIITAVKADTSRVREYIERLDKFVPVQIANICIGAELYEEAFLAFAKFDLNVEAVDVLGNYLKDLERATDFAKKVDMPEVWSSLAESQLTAGDIAAGVDAYIKADDASKYDVVITAANEAGAFADLVRFLQMARKKLRETAIETELCYAYARTEQLSDLEDFINGPHGAQILNVGERCFGEGLYAAAKILFNNISNYARLATTLVRLGEYQAAVDAASKANNIQTWKEVNAACVEQEKFRLARICGLHIIVNAEELDSLIRFYEARGHFDEIIALIEGGLGDERAHTGMFTELAILYSKYQRESLLEHLKMFRAKINVPKVLRACEVAHMWPEMVFLCVHYDEHDRAIEIMIEHSALAWEHVKFKDVIINVKSANVAYRAVSFYIDEQPMLLVDLLHTITAKVDPARVVGIARKRSVLALIKPWLLDIQTVNNAAVNEAVNELFIEEEDFAALRESIESHDAFDALELAVRCEKHELLEFRRIAALLYKSNGRWQQSLELSKSDGLFKDAMVTVADSGEPELAEDLLRFFVAEGNHECFAAALFTCYDLVKPDVVLELAWRNRIMDYMMPYMVQVTKDYTSKVDQLVAANSRREAVEAEQEAASAEVGVNMMMGTDGPALLTYPGAGGAAGAAPMGGVMNAGNYFVNTL</sequence>
<feature type="domain" description="Clathrin heavy chain linker core motif" evidence="8">
    <location>
        <begin position="333"/>
        <end position="355"/>
    </location>
</feature>
<feature type="repeat" description="CHCR" evidence="7">
    <location>
        <begin position="1429"/>
        <end position="1572"/>
    </location>
</feature>
<dbReference type="InterPro" id="IPR000547">
    <property type="entry name" value="Clathrin_H-chain/VPS_repeat"/>
</dbReference>
<feature type="repeat" description="CHCR" evidence="7">
    <location>
        <begin position="984"/>
        <end position="1130"/>
    </location>
</feature>
<feature type="repeat" description="CHCR" evidence="7">
    <location>
        <begin position="1280"/>
        <end position="1426"/>
    </location>
</feature>
<dbReference type="GeneID" id="25560972"/>
<evidence type="ECO:0000256" key="6">
    <source>
        <dbReference type="PIRNR" id="PIRNR002290"/>
    </source>
</evidence>
<dbReference type="PANTHER" id="PTHR10292">
    <property type="entry name" value="CLATHRIN HEAVY CHAIN RELATED"/>
    <property type="match status" value="1"/>
</dbReference>
<dbReference type="FunFam" id="1.25.40.10:FF:000001">
    <property type="entry name" value="Clathrin heavy chain"/>
    <property type="match status" value="1"/>
</dbReference>
<dbReference type="STRING" id="461836.A0A0L0DNA5"/>
<dbReference type="FunFam" id="1.25.40.10:FF:000082">
    <property type="entry name" value="Clathrin heavy chain"/>
    <property type="match status" value="1"/>
</dbReference>
<dbReference type="GO" id="GO:0030130">
    <property type="term" value="C:clathrin coat of trans-Golgi network vesicle"/>
    <property type="evidence" value="ECO:0007669"/>
    <property type="project" value="InterPro"/>
</dbReference>
<evidence type="ECO:0000256" key="5">
    <source>
        <dbReference type="ARBA" id="ARBA00023329"/>
    </source>
</evidence>
<reference evidence="9 10" key="1">
    <citation type="submission" date="2010-05" db="EMBL/GenBank/DDBJ databases">
        <title>The Genome Sequence of Thecamonas trahens ATCC 50062.</title>
        <authorList>
            <consortium name="The Broad Institute Genome Sequencing Platform"/>
            <person name="Russ C."/>
            <person name="Cuomo C."/>
            <person name="Shea T."/>
            <person name="Young S.K."/>
            <person name="Zeng Q."/>
            <person name="Koehrsen M."/>
            <person name="Haas B."/>
            <person name="Borodovsky M."/>
            <person name="Guigo R."/>
            <person name="Alvarado L."/>
            <person name="Berlin A."/>
            <person name="Bochicchio J."/>
            <person name="Borenstein D."/>
            <person name="Chapman S."/>
            <person name="Chen Z."/>
            <person name="Freedman E."/>
            <person name="Gellesch M."/>
            <person name="Goldberg J."/>
            <person name="Griggs A."/>
            <person name="Gujja S."/>
            <person name="Heilman E."/>
            <person name="Heiman D."/>
            <person name="Hepburn T."/>
            <person name="Howarth C."/>
            <person name="Jen D."/>
            <person name="Larson L."/>
            <person name="Mehta T."/>
            <person name="Park D."/>
            <person name="Pearson M."/>
            <person name="Roberts A."/>
            <person name="Saif S."/>
            <person name="Shenoy N."/>
            <person name="Sisk P."/>
            <person name="Stolte C."/>
            <person name="Sykes S."/>
            <person name="Thomson T."/>
            <person name="Walk T."/>
            <person name="White J."/>
            <person name="Yandava C."/>
            <person name="Burger G."/>
            <person name="Gray M.W."/>
            <person name="Holland P.W.H."/>
            <person name="King N."/>
            <person name="Lang F.B.F."/>
            <person name="Roger A.J."/>
            <person name="Ruiz-Trillo I."/>
            <person name="Lander E."/>
            <person name="Nusbaum C."/>
        </authorList>
    </citation>
    <scope>NUCLEOTIDE SEQUENCE [LARGE SCALE GENOMIC DNA]</scope>
    <source>
        <strain evidence="9 10">ATCC 50062</strain>
    </source>
</reference>
<comment type="similarity">
    <text evidence="1 6">Belongs to the clathrin heavy chain family.</text>
</comment>
<dbReference type="Gene3D" id="1.25.40.730">
    <property type="match status" value="1"/>
</dbReference>
<dbReference type="PIRSF" id="PIRSF002290">
    <property type="entry name" value="Clathrin_H_chain"/>
    <property type="match status" value="1"/>
</dbReference>
<dbReference type="InterPro" id="IPR016341">
    <property type="entry name" value="Clathrin_heavy_chain"/>
</dbReference>